<proteinExistence type="predicted"/>
<dbReference type="Proteomes" id="UP001217963">
    <property type="component" value="Chromosome VI"/>
</dbReference>
<accession>A0A9Q9C383</accession>
<keyword evidence="4" id="KW-1185">Reference proteome</keyword>
<evidence type="ECO:0000313" key="3">
    <source>
        <dbReference type="Proteomes" id="UP001059546"/>
    </source>
</evidence>
<dbReference type="EMBL" id="CP075152">
    <property type="protein sequence ID" value="UTX43306.1"/>
    <property type="molecule type" value="Genomic_DNA"/>
</dbReference>
<dbReference type="EMBL" id="CP119067">
    <property type="protein sequence ID" value="WEL38767.1"/>
    <property type="molecule type" value="Genomic_DNA"/>
</dbReference>
<evidence type="ECO:0000313" key="4">
    <source>
        <dbReference type="Proteomes" id="UP001217963"/>
    </source>
</evidence>
<dbReference type="Proteomes" id="UP001059546">
    <property type="component" value="Chromosome VI"/>
</dbReference>
<evidence type="ECO:0000313" key="2">
    <source>
        <dbReference type="EMBL" id="WEL38767.1"/>
    </source>
</evidence>
<sequence length="66" mass="7820">MIDLFFKVLVQTGNSEKAYGIVANEINKRRFGFDNRSMSYEEARRTFLRVVDVVEEVERLRMIFKG</sequence>
<protein>
    <submittedName>
        <fullName evidence="1">Uncharacterized protein</fullName>
    </submittedName>
</protein>
<dbReference type="OrthoDB" id="2192750at2759"/>
<reference evidence="1" key="1">
    <citation type="submission" date="2022-08" db="EMBL/GenBank/DDBJ databases">
        <title>Encephalitozoon hellem ATCC 50604 Complete Genome.</title>
        <authorList>
            <person name="Mascarenhas dos Santos A.C."/>
            <person name="Julian A.T."/>
            <person name="Pombert J.-F."/>
        </authorList>
    </citation>
    <scope>NUCLEOTIDE SEQUENCE</scope>
    <source>
        <strain evidence="1">ATCC 50604</strain>
    </source>
</reference>
<dbReference type="AlphaFoldDB" id="A0A9Q9C383"/>
<reference evidence="2 4" key="2">
    <citation type="submission" date="2023-02" db="EMBL/GenBank/DDBJ databases">
        <title>Encephalitozoon hellem ATCC 50451 complete genome.</title>
        <authorList>
            <person name="Mascarenhas dos Santos A.C."/>
            <person name="Julian A.T."/>
            <person name="Pombert J.-F."/>
        </authorList>
    </citation>
    <scope>NUCLEOTIDE SEQUENCE [LARGE SCALE GENOMIC DNA]</scope>
    <source>
        <strain evidence="2 4">ATCC 50451</strain>
    </source>
</reference>
<name>A0A9Q9C383_ENCHE</name>
<evidence type="ECO:0000313" key="1">
    <source>
        <dbReference type="EMBL" id="UTX43306.1"/>
    </source>
</evidence>
<organism evidence="1 3">
    <name type="scientific">Encephalitozoon hellem</name>
    <name type="common">Microsporidian parasite</name>
    <dbReference type="NCBI Taxonomy" id="27973"/>
    <lineage>
        <taxon>Eukaryota</taxon>
        <taxon>Fungi</taxon>
        <taxon>Fungi incertae sedis</taxon>
        <taxon>Microsporidia</taxon>
        <taxon>Unikaryonidae</taxon>
        <taxon>Encephalitozoon</taxon>
    </lineage>
</organism>
<gene>
    <name evidence="1" type="ORF">GPU96_06g10520</name>
    <name evidence="2" type="ORF">PFJ87_06g00320</name>
</gene>